<keyword evidence="2" id="KW-1185">Reference proteome</keyword>
<dbReference type="Proteomes" id="UP001153678">
    <property type="component" value="Unassembled WGS sequence"/>
</dbReference>
<dbReference type="EMBL" id="CAMKVN010001097">
    <property type="protein sequence ID" value="CAI2173662.1"/>
    <property type="molecule type" value="Genomic_DNA"/>
</dbReference>
<organism evidence="1 2">
    <name type="scientific">Funneliformis geosporum</name>
    <dbReference type="NCBI Taxonomy" id="1117311"/>
    <lineage>
        <taxon>Eukaryota</taxon>
        <taxon>Fungi</taxon>
        <taxon>Fungi incertae sedis</taxon>
        <taxon>Mucoromycota</taxon>
        <taxon>Glomeromycotina</taxon>
        <taxon>Glomeromycetes</taxon>
        <taxon>Glomerales</taxon>
        <taxon>Glomeraceae</taxon>
        <taxon>Funneliformis</taxon>
    </lineage>
</organism>
<comment type="caution">
    <text evidence="1">The sequence shown here is derived from an EMBL/GenBank/DDBJ whole genome shotgun (WGS) entry which is preliminary data.</text>
</comment>
<evidence type="ECO:0000313" key="1">
    <source>
        <dbReference type="EMBL" id="CAI2173662.1"/>
    </source>
</evidence>
<accession>A0A9W4WN33</accession>
<name>A0A9W4WN33_9GLOM</name>
<reference evidence="1" key="1">
    <citation type="submission" date="2022-08" db="EMBL/GenBank/DDBJ databases">
        <authorList>
            <person name="Kallberg Y."/>
            <person name="Tangrot J."/>
            <person name="Rosling A."/>
        </authorList>
    </citation>
    <scope>NUCLEOTIDE SEQUENCE</scope>
    <source>
        <strain evidence="1">Wild A</strain>
    </source>
</reference>
<sequence length="67" mass="7989">MDYYNHPHLLDCNYPQKLERDKYPLKYVCENNYLTLPNLKEFDIPPRVLDNIFTNLVLNIDSDISSV</sequence>
<evidence type="ECO:0000313" key="2">
    <source>
        <dbReference type="Proteomes" id="UP001153678"/>
    </source>
</evidence>
<dbReference type="AlphaFoldDB" id="A0A9W4WN33"/>
<gene>
    <name evidence="1" type="ORF">FWILDA_LOCUS6199</name>
</gene>
<protein>
    <submittedName>
        <fullName evidence="1">13498_t:CDS:1</fullName>
    </submittedName>
</protein>
<proteinExistence type="predicted"/>